<gene>
    <name evidence="2" type="ORF">NW766_002230</name>
</gene>
<dbReference type="Proteomes" id="UP001152130">
    <property type="component" value="Unassembled WGS sequence"/>
</dbReference>
<feature type="compositionally biased region" description="Polar residues" evidence="1">
    <location>
        <begin position="118"/>
        <end position="137"/>
    </location>
</feature>
<keyword evidence="3" id="KW-1185">Reference proteome</keyword>
<evidence type="ECO:0000313" key="2">
    <source>
        <dbReference type="EMBL" id="KAJ4020737.1"/>
    </source>
</evidence>
<accession>A0A9W8UEE0</accession>
<evidence type="ECO:0000256" key="1">
    <source>
        <dbReference type="SAM" id="MobiDB-lite"/>
    </source>
</evidence>
<reference evidence="2" key="1">
    <citation type="submission" date="2022-10" db="EMBL/GenBank/DDBJ databases">
        <title>Fusarium specimens isolated from Avocado Roots.</title>
        <authorList>
            <person name="Stajich J."/>
            <person name="Roper C."/>
            <person name="Heimlech-Rivalta G."/>
        </authorList>
    </citation>
    <scope>NUCLEOTIDE SEQUENCE</scope>
    <source>
        <strain evidence="2">CF00143</strain>
    </source>
</reference>
<evidence type="ECO:0000313" key="3">
    <source>
        <dbReference type="Proteomes" id="UP001152130"/>
    </source>
</evidence>
<feature type="region of interest" description="Disordered" evidence="1">
    <location>
        <begin position="73"/>
        <end position="160"/>
    </location>
</feature>
<dbReference type="OrthoDB" id="5062305at2759"/>
<organism evidence="2 3">
    <name type="scientific">Fusarium irregulare</name>
    <dbReference type="NCBI Taxonomy" id="2494466"/>
    <lineage>
        <taxon>Eukaryota</taxon>
        <taxon>Fungi</taxon>
        <taxon>Dikarya</taxon>
        <taxon>Ascomycota</taxon>
        <taxon>Pezizomycotina</taxon>
        <taxon>Sordariomycetes</taxon>
        <taxon>Hypocreomycetidae</taxon>
        <taxon>Hypocreales</taxon>
        <taxon>Nectriaceae</taxon>
        <taxon>Fusarium</taxon>
        <taxon>Fusarium incarnatum-equiseti species complex</taxon>
    </lineage>
</organism>
<dbReference type="AlphaFoldDB" id="A0A9W8UEE0"/>
<protein>
    <submittedName>
        <fullName evidence="2">Uncharacterized protein</fullName>
    </submittedName>
</protein>
<feature type="compositionally biased region" description="Pro residues" evidence="1">
    <location>
        <begin position="145"/>
        <end position="154"/>
    </location>
</feature>
<name>A0A9W8UEE0_9HYPO</name>
<sequence length="278" mass="31648">MESAENITRHQLLLQSLEAAILDNFDRDGVSSPKHDNTRMSPDRSCLSEDINEEIEIPESWIGEFARVKLIPETPQKKSKQKRPRDSSLPVGIENQDVQVRIPLRSERRLKKRRTESIRSTQGTEYSGNLSGDTSVTDEWMSDESPPPEPPSPEEPIVTKLRPVPRGAPRIIEKQGKFTIRRGVRIRDYKMPGPMPWPRTPLPNSLEYQCRDGFNEKEASLGQPKPMVARRQTVNHQETACQNNRPHLLRSPSLGIANLLQDFGVFLPTENVDGHHSR</sequence>
<proteinExistence type="predicted"/>
<comment type="caution">
    <text evidence="2">The sequence shown here is derived from an EMBL/GenBank/DDBJ whole genome shotgun (WGS) entry which is preliminary data.</text>
</comment>
<dbReference type="EMBL" id="JAPDHF010000003">
    <property type="protein sequence ID" value="KAJ4020737.1"/>
    <property type="molecule type" value="Genomic_DNA"/>
</dbReference>